<proteinExistence type="predicted"/>
<gene>
    <name evidence="1" type="ORF">Hypma_005268</name>
</gene>
<comment type="caution">
    <text evidence="1">The sequence shown here is derived from an EMBL/GenBank/DDBJ whole genome shotgun (WGS) entry which is preliminary data.</text>
</comment>
<dbReference type="AlphaFoldDB" id="A0A369K751"/>
<organism evidence="1 2">
    <name type="scientific">Hypsizygus marmoreus</name>
    <name type="common">White beech mushroom</name>
    <name type="synonym">Agaricus marmoreus</name>
    <dbReference type="NCBI Taxonomy" id="39966"/>
    <lineage>
        <taxon>Eukaryota</taxon>
        <taxon>Fungi</taxon>
        <taxon>Dikarya</taxon>
        <taxon>Basidiomycota</taxon>
        <taxon>Agaricomycotina</taxon>
        <taxon>Agaricomycetes</taxon>
        <taxon>Agaricomycetidae</taxon>
        <taxon>Agaricales</taxon>
        <taxon>Tricholomatineae</taxon>
        <taxon>Lyophyllaceae</taxon>
        <taxon>Hypsizygus</taxon>
    </lineage>
</organism>
<protein>
    <submittedName>
        <fullName evidence="1">Uncharacterized protein</fullName>
    </submittedName>
</protein>
<dbReference type="InParanoid" id="A0A369K751"/>
<evidence type="ECO:0000313" key="2">
    <source>
        <dbReference type="Proteomes" id="UP000076154"/>
    </source>
</evidence>
<evidence type="ECO:0000313" key="1">
    <source>
        <dbReference type="EMBL" id="RDB26706.1"/>
    </source>
</evidence>
<dbReference type="Proteomes" id="UP000076154">
    <property type="component" value="Unassembled WGS sequence"/>
</dbReference>
<accession>A0A369K751</accession>
<name>A0A369K751_HYPMA</name>
<sequence>MHKAIHTINVPLILRDVSN</sequence>
<reference evidence="1" key="1">
    <citation type="submission" date="2018-04" db="EMBL/GenBank/DDBJ databases">
        <title>Whole genome sequencing of Hypsizygus marmoreus.</title>
        <authorList>
            <person name="Choi I.-G."/>
            <person name="Min B."/>
            <person name="Kim J.-G."/>
            <person name="Kim S."/>
            <person name="Oh Y.-L."/>
            <person name="Kong W.-S."/>
            <person name="Park H."/>
            <person name="Jeong J."/>
            <person name="Song E.-S."/>
        </authorList>
    </citation>
    <scope>NUCLEOTIDE SEQUENCE [LARGE SCALE GENOMIC DNA]</scope>
    <source>
        <strain evidence="1">51987-8</strain>
    </source>
</reference>
<dbReference type="EMBL" id="LUEZ02000023">
    <property type="protein sequence ID" value="RDB26706.1"/>
    <property type="molecule type" value="Genomic_DNA"/>
</dbReference>
<keyword evidence="2" id="KW-1185">Reference proteome</keyword>